<evidence type="ECO:0000313" key="15">
    <source>
        <dbReference type="EMBL" id="TCS94650.1"/>
    </source>
</evidence>
<dbReference type="Pfam" id="PF12242">
    <property type="entry name" value="Eno-Rase_NADH_b"/>
    <property type="match status" value="1"/>
</dbReference>
<feature type="binding site" evidence="11">
    <location>
        <begin position="73"/>
        <end position="74"/>
    </location>
    <ligand>
        <name>NAD(+)</name>
        <dbReference type="ChEBI" id="CHEBI:57540"/>
    </ligand>
</feature>
<evidence type="ECO:0000256" key="11">
    <source>
        <dbReference type="HAMAP-Rule" id="MF_01838"/>
    </source>
</evidence>
<comment type="catalytic activity">
    <reaction evidence="9">
        <text>a 2,3-saturated acyl-[ACP] + NAD(+) = a (2E)-enoyl-[ACP] + NADH + H(+)</text>
        <dbReference type="Rhea" id="RHEA:10240"/>
        <dbReference type="Rhea" id="RHEA-COMP:9925"/>
        <dbReference type="Rhea" id="RHEA-COMP:9926"/>
        <dbReference type="ChEBI" id="CHEBI:15378"/>
        <dbReference type="ChEBI" id="CHEBI:57540"/>
        <dbReference type="ChEBI" id="CHEBI:57945"/>
        <dbReference type="ChEBI" id="CHEBI:78784"/>
        <dbReference type="ChEBI" id="CHEBI:78785"/>
        <dbReference type="EC" id="1.3.1.9"/>
    </reaction>
</comment>
<feature type="active site" description="Proton donor" evidence="11">
    <location>
        <position position="234"/>
    </location>
</feature>
<feature type="binding site" evidence="11">
    <location>
        <begin position="47"/>
        <end position="52"/>
    </location>
    <ligand>
        <name>NAD(+)</name>
        <dbReference type="ChEBI" id="CHEBI:57540"/>
    </ligand>
</feature>
<dbReference type="GO" id="GO:0051287">
    <property type="term" value="F:NAD binding"/>
    <property type="evidence" value="ECO:0007669"/>
    <property type="project" value="UniProtKB-UniRule"/>
</dbReference>
<dbReference type="OrthoDB" id="9802260at2"/>
<evidence type="ECO:0000256" key="10">
    <source>
        <dbReference type="ARBA" id="ARBA00060887"/>
    </source>
</evidence>
<dbReference type="NCBIfam" id="NF010177">
    <property type="entry name" value="PRK13656.1"/>
    <property type="match status" value="1"/>
</dbReference>
<feature type="binding site" evidence="11">
    <location>
        <begin position="272"/>
        <end position="274"/>
    </location>
    <ligand>
        <name>NAD(+)</name>
        <dbReference type="ChEBI" id="CHEBI:57540"/>
    </ligand>
</feature>
<dbReference type="InterPro" id="IPR010758">
    <property type="entry name" value="Trans-2-enoyl-CoA_reductase"/>
</dbReference>
<reference evidence="15 16" key="1">
    <citation type="submission" date="2019-03" db="EMBL/GenBank/DDBJ databases">
        <title>Genomic Encyclopedia of Type Strains, Phase IV (KMG-IV): sequencing the most valuable type-strain genomes for metagenomic binning, comparative biology and taxonomic classification.</title>
        <authorList>
            <person name="Goeker M."/>
        </authorList>
    </citation>
    <scope>NUCLEOTIDE SEQUENCE [LARGE SCALE GENOMIC DNA]</scope>
    <source>
        <strain evidence="15 16">DSM 45707</strain>
    </source>
</reference>
<comment type="subunit">
    <text evidence="1 11">Monomer.</text>
</comment>
<keyword evidence="16" id="KW-1185">Reference proteome</keyword>
<keyword evidence="5 11" id="KW-0520">NAD</keyword>
<feature type="binding site" evidence="11">
    <location>
        <begin position="138"/>
        <end position="139"/>
    </location>
    <ligand>
        <name>NAD(+)</name>
        <dbReference type="ChEBI" id="CHEBI:57540"/>
    </ligand>
</feature>
<evidence type="ECO:0000256" key="3">
    <source>
        <dbReference type="ARBA" id="ARBA00022832"/>
    </source>
</evidence>
<sequence>MMIKPKFRGFICTTAHPTGCQAEVNEQIAYVKNQPHIEGPKKVLVIGSSTGYGLASRIVASMGAGAETIGVFFEKPSSGNRTATAGWYNTAAFEGAAQQAGLYAKSINGDAFSNEIKQQTIDLIKKDWGQVDLIIYSLAAPKRVHPVTGEVFSSVLKPIGEAYSNKTVDFHTGKVSELTLEPAVEEEIRNTIAVMGGEDWGMWIDALDEAGVLADGVTTLAYSYIGPEITHAIYREGTVGKAKDHLEATAHEISNKLKSRGGRAFVSVNKAVVTQSSSAIPVVPLYISLLFDVMKEKGLHEGCIEQMYRLFAEELYGEKETRVDERGRIRVDNLEMIEEIQQEVVKRWEQVSSENLSEISDIEGYRREFFQLFGFENEAVDYEADVEPAVQIPSIHSEA</sequence>
<feature type="binding site" evidence="11">
    <location>
        <begin position="110"/>
        <end position="111"/>
    </location>
    <ligand>
        <name>NAD(+)</name>
        <dbReference type="ChEBI" id="CHEBI:57540"/>
    </ligand>
</feature>
<accession>A0A4R3L6W3</accession>
<dbReference type="HAMAP" id="MF_01838">
    <property type="entry name" value="FabV_reductase"/>
    <property type="match status" value="1"/>
</dbReference>
<dbReference type="GO" id="GO:0006633">
    <property type="term" value="P:fatty acid biosynthetic process"/>
    <property type="evidence" value="ECO:0007669"/>
    <property type="project" value="UniProtKB-UniRule"/>
</dbReference>
<dbReference type="FunFam" id="3.40.50.720:FF:000221">
    <property type="entry name" value="Enoyl-[acyl-carrier-protein] reductase [NADH]"/>
    <property type="match status" value="1"/>
</dbReference>
<proteinExistence type="inferred from homology"/>
<dbReference type="EC" id="1.3.1.44" evidence="11"/>
<name>A0A4R3L6W3_9BACL</name>
<dbReference type="InterPro" id="IPR024910">
    <property type="entry name" value="Enoyl-CoA_Rdtase_cat_dom"/>
</dbReference>
<evidence type="ECO:0000256" key="4">
    <source>
        <dbReference type="ARBA" id="ARBA00023002"/>
    </source>
</evidence>
<evidence type="ECO:0000256" key="8">
    <source>
        <dbReference type="ARBA" id="ARBA00048302"/>
    </source>
</evidence>
<dbReference type="PANTHER" id="PTHR37480">
    <property type="entry name" value="ENOYL-[ACYL-CARRIER-PROTEIN] REDUCTASE [NADH]"/>
    <property type="match status" value="1"/>
</dbReference>
<evidence type="ECO:0000259" key="14">
    <source>
        <dbReference type="Pfam" id="PF12242"/>
    </source>
</evidence>
<dbReference type="Pfam" id="PF07055">
    <property type="entry name" value="Eno-Rase_FAD_bd"/>
    <property type="match status" value="1"/>
</dbReference>
<comment type="function">
    <text evidence="11">Involved in the fatty acid synthesis (FAS II). Catalyzes the reduction of a carbon-carbon double bond in an enoyl moiety that is covalently linked to a coenzyme A (CoA).</text>
</comment>
<dbReference type="RefSeq" id="WP_131924042.1">
    <property type="nucleotide sequence ID" value="NZ_SMAG01000003.1"/>
</dbReference>
<comment type="catalytic activity">
    <reaction evidence="8 11">
        <text>a 2,3-saturated acyl-CoA + NAD(+) = a (2E)-enoyl-CoA + NADH + H(+)</text>
        <dbReference type="Rhea" id="RHEA:18177"/>
        <dbReference type="ChEBI" id="CHEBI:15378"/>
        <dbReference type="ChEBI" id="CHEBI:57540"/>
        <dbReference type="ChEBI" id="CHEBI:57945"/>
        <dbReference type="ChEBI" id="CHEBI:58856"/>
        <dbReference type="ChEBI" id="CHEBI:65111"/>
        <dbReference type="EC" id="1.3.1.44"/>
    </reaction>
</comment>
<keyword evidence="4 11" id="KW-0560">Oxidoreductase</keyword>
<dbReference type="GO" id="GO:0004318">
    <property type="term" value="F:enoyl-[acyl-carrier-protein] reductase (NADH) activity"/>
    <property type="evidence" value="ECO:0007669"/>
    <property type="project" value="UniProtKB-EC"/>
</dbReference>
<evidence type="ECO:0000313" key="16">
    <source>
        <dbReference type="Proteomes" id="UP000294937"/>
    </source>
</evidence>
<organism evidence="15 16">
    <name type="scientific">Hazenella coriacea</name>
    <dbReference type="NCBI Taxonomy" id="1179467"/>
    <lineage>
        <taxon>Bacteria</taxon>
        <taxon>Bacillati</taxon>
        <taxon>Bacillota</taxon>
        <taxon>Bacilli</taxon>
        <taxon>Bacillales</taxon>
        <taxon>Thermoactinomycetaceae</taxon>
        <taxon>Hazenella</taxon>
    </lineage>
</organism>
<protein>
    <recommendedName>
        <fullName evidence="11">Trans-2-enoyl-CoA reductase [NADH]</fullName>
        <shortName evidence="11">TER</shortName>
        <ecNumber evidence="11">1.3.1.44</ecNumber>
    </recommendedName>
</protein>
<keyword evidence="2 11" id="KW-0444">Lipid biosynthesis</keyword>
<evidence type="ECO:0000256" key="9">
    <source>
        <dbReference type="ARBA" id="ARBA00048572"/>
    </source>
</evidence>
<evidence type="ECO:0000256" key="5">
    <source>
        <dbReference type="ARBA" id="ARBA00023027"/>
    </source>
</evidence>
<comment type="pathway">
    <text evidence="11">Lipid metabolism; fatty acid biosynthesis.</text>
</comment>
<evidence type="ECO:0000256" key="1">
    <source>
        <dbReference type="ARBA" id="ARBA00011245"/>
    </source>
</evidence>
<evidence type="ECO:0000256" key="6">
    <source>
        <dbReference type="ARBA" id="ARBA00023098"/>
    </source>
</evidence>
<gene>
    <name evidence="11" type="primary">fabV</name>
    <name evidence="15" type="ORF">EDD58_10362</name>
</gene>
<evidence type="ECO:0000256" key="2">
    <source>
        <dbReference type="ARBA" id="ARBA00022516"/>
    </source>
</evidence>
<keyword evidence="7 11" id="KW-0275">Fatty acid biosynthesis</keyword>
<comment type="similarity">
    <text evidence="10 11">Belongs to the TER reductase family.</text>
</comment>
<dbReference type="GO" id="GO:0050343">
    <property type="term" value="F:trans-2-enoyl-CoA reductase (NADH) activity"/>
    <property type="evidence" value="ECO:0007669"/>
    <property type="project" value="UniProtKB-UniRule"/>
</dbReference>
<comment type="caution">
    <text evidence="15">The sequence shown here is derived from an EMBL/GenBank/DDBJ whole genome shotgun (WGS) entry which is preliminary data.</text>
</comment>
<keyword evidence="3 11" id="KW-0276">Fatty acid metabolism</keyword>
<dbReference type="Gene3D" id="3.40.50.720">
    <property type="entry name" value="NAD(P)-binding Rossmann-like Domain"/>
    <property type="match status" value="1"/>
</dbReference>
<evidence type="ECO:0000259" key="13">
    <source>
        <dbReference type="Pfam" id="PF12241"/>
    </source>
</evidence>
<dbReference type="AlphaFoldDB" id="A0A4R3L6W3"/>
<dbReference type="UniPathway" id="UPA00094"/>
<feature type="domain" description="Enoyl reductase FAD binding" evidence="12">
    <location>
        <begin position="323"/>
        <end position="386"/>
    </location>
</feature>
<evidence type="ECO:0000256" key="7">
    <source>
        <dbReference type="ARBA" id="ARBA00023160"/>
    </source>
</evidence>
<keyword evidence="6 11" id="KW-0443">Lipid metabolism</keyword>
<evidence type="ECO:0000259" key="12">
    <source>
        <dbReference type="Pfam" id="PF07055"/>
    </source>
</evidence>
<feature type="binding site" evidence="11">
    <location>
        <position position="243"/>
    </location>
    <ligand>
        <name>NAD(+)</name>
        <dbReference type="ChEBI" id="CHEBI:57540"/>
    </ligand>
</feature>
<feature type="domain" description="Trans-2-enoyl-CoA reductase-like NAD(P)H binding" evidence="14">
    <location>
        <begin position="2"/>
        <end position="78"/>
    </location>
</feature>
<dbReference type="InterPro" id="IPR024906">
    <property type="entry name" value="Eno_Rdtase_FAD-bd_dom"/>
</dbReference>
<dbReference type="EMBL" id="SMAG01000003">
    <property type="protein sequence ID" value="TCS94650.1"/>
    <property type="molecule type" value="Genomic_DNA"/>
</dbReference>
<dbReference type="NCBIfam" id="NF043048">
    <property type="entry name" value="EnoyACPredFabV"/>
    <property type="match status" value="1"/>
</dbReference>
<dbReference type="PANTHER" id="PTHR37480:SF1">
    <property type="entry name" value="ENOYL-[ACYL-CARRIER-PROTEIN] REDUCTASE [NADH]"/>
    <property type="match status" value="1"/>
</dbReference>
<feature type="domain" description="Trans-2-enoyl-CoA reductase catalytic" evidence="13">
    <location>
        <begin position="81"/>
        <end position="316"/>
    </location>
</feature>
<feature type="binding site" evidence="11">
    <location>
        <position position="224"/>
    </location>
    <ligand>
        <name>substrate</name>
    </ligand>
</feature>
<dbReference type="Proteomes" id="UP000294937">
    <property type="component" value="Unassembled WGS sequence"/>
</dbReference>
<feature type="site" description="Plays an important role in discriminating NADH against NADPH" evidence="11">
    <location>
        <position position="74"/>
    </location>
</feature>
<dbReference type="InterPro" id="IPR050048">
    <property type="entry name" value="FabV-like_NADH_b"/>
</dbReference>
<dbReference type="Pfam" id="PF12241">
    <property type="entry name" value="Enoyl_reductase"/>
    <property type="match status" value="1"/>
</dbReference>